<dbReference type="Proteomes" id="UP000507954">
    <property type="component" value="Unassembled WGS sequence"/>
</dbReference>
<sequence length="56" mass="6164">MSAPRLSKILSELRAANQRMESTRSVGELTTVALNKLRHEAAIHTCFGWPLLPFGG</sequence>
<gene>
    <name evidence="1" type="ORF">EMEDMD4_1140015</name>
</gene>
<organism evidence="1">
    <name type="scientific">Sinorhizobium medicae</name>
    <dbReference type="NCBI Taxonomy" id="110321"/>
    <lineage>
        <taxon>Bacteria</taxon>
        <taxon>Pseudomonadati</taxon>
        <taxon>Pseudomonadota</taxon>
        <taxon>Alphaproteobacteria</taxon>
        <taxon>Hyphomicrobiales</taxon>
        <taxon>Rhizobiaceae</taxon>
        <taxon>Sinorhizobium/Ensifer group</taxon>
        <taxon>Sinorhizobium</taxon>
    </lineage>
</organism>
<protein>
    <submittedName>
        <fullName evidence="1">Uncharacterized protein</fullName>
    </submittedName>
</protein>
<dbReference type="EMBL" id="CABFNB010000018">
    <property type="protein sequence ID" value="VTZ59577.1"/>
    <property type="molecule type" value="Genomic_DNA"/>
</dbReference>
<evidence type="ECO:0000313" key="1">
    <source>
        <dbReference type="EMBL" id="VTZ59577.1"/>
    </source>
</evidence>
<name>A0A508WS16_9HYPH</name>
<reference evidence="1" key="1">
    <citation type="submission" date="2019-06" db="EMBL/GenBank/DDBJ databases">
        <authorList>
            <person name="Le Quere A."/>
            <person name="Colella S."/>
        </authorList>
    </citation>
    <scope>NUCLEOTIDE SEQUENCE</scope>
    <source>
        <strain evidence="1">EmedicaeMD41</strain>
    </source>
</reference>
<proteinExistence type="predicted"/>
<accession>A0A508WS16</accession>
<dbReference type="AlphaFoldDB" id="A0A508WS16"/>